<keyword evidence="4" id="KW-1185">Reference proteome</keyword>
<comment type="caution">
    <text evidence="3">The sequence shown here is derived from an EMBL/GenBank/DDBJ whole genome shotgun (WGS) entry which is preliminary data.</text>
</comment>
<keyword evidence="2" id="KW-0472">Membrane</keyword>
<name>A0ABT5F8L0_9BACT</name>
<evidence type="ECO:0000313" key="3">
    <source>
        <dbReference type="EMBL" id="MDC0749748.1"/>
    </source>
</evidence>
<feature type="transmembrane region" description="Helical" evidence="2">
    <location>
        <begin position="32"/>
        <end position="53"/>
    </location>
</feature>
<reference evidence="3 4" key="1">
    <citation type="submission" date="2022-11" db="EMBL/GenBank/DDBJ databases">
        <title>Minimal conservation of predation-associated metabolite biosynthetic gene clusters underscores biosynthetic potential of Myxococcota including descriptions for ten novel species: Archangium lansinium sp. nov., Myxococcus landrumus sp. nov., Nannocystis bai.</title>
        <authorList>
            <person name="Ahearne A."/>
            <person name="Stevens C."/>
            <person name="Dowd S."/>
        </authorList>
    </citation>
    <scope>NUCLEOTIDE SEQUENCE [LARGE SCALE GENOMIC DNA]</scope>
    <source>
        <strain evidence="3 4">RJM3</strain>
    </source>
</reference>
<feature type="region of interest" description="Disordered" evidence="1">
    <location>
        <begin position="79"/>
        <end position="106"/>
    </location>
</feature>
<evidence type="ECO:0000313" key="4">
    <source>
        <dbReference type="Proteomes" id="UP001221411"/>
    </source>
</evidence>
<accession>A0ABT5F8L0</accession>
<dbReference type="Proteomes" id="UP001221411">
    <property type="component" value="Unassembled WGS sequence"/>
</dbReference>
<keyword evidence="2" id="KW-1133">Transmembrane helix</keyword>
<proteinExistence type="predicted"/>
<keyword evidence="2" id="KW-0812">Transmembrane</keyword>
<evidence type="ECO:0000256" key="2">
    <source>
        <dbReference type="SAM" id="Phobius"/>
    </source>
</evidence>
<dbReference type="RefSeq" id="WP_271929961.1">
    <property type="nucleotide sequence ID" value="NZ_JAQNDO010000001.1"/>
</dbReference>
<evidence type="ECO:0000256" key="1">
    <source>
        <dbReference type="SAM" id="MobiDB-lite"/>
    </source>
</evidence>
<dbReference type="EMBL" id="JAQNDO010000001">
    <property type="protein sequence ID" value="MDC0749748.1"/>
    <property type="molecule type" value="Genomic_DNA"/>
</dbReference>
<organism evidence="3 4">
    <name type="scientific">Polyangium mundeleinium</name>
    <dbReference type="NCBI Taxonomy" id="2995306"/>
    <lineage>
        <taxon>Bacteria</taxon>
        <taxon>Pseudomonadati</taxon>
        <taxon>Myxococcota</taxon>
        <taxon>Polyangia</taxon>
        <taxon>Polyangiales</taxon>
        <taxon>Polyangiaceae</taxon>
        <taxon>Polyangium</taxon>
    </lineage>
</organism>
<sequence length="106" mass="11503">MRVHAHALRGWIVGRRLGKPQWIAGQVTTVVWLARGTFFLVAAATVVAGTAVIEGRPGLMPPVQIEPLPFFGAHTCIYPSDVEEPPAPPPEEEPPCSRKGKRSDAR</sequence>
<protein>
    <submittedName>
        <fullName evidence="3">Uncharacterized protein</fullName>
    </submittedName>
</protein>
<gene>
    <name evidence="3" type="ORF">POL67_50930</name>
</gene>